<keyword evidence="6 12" id="KW-0997">Cell inner membrane</keyword>
<feature type="domain" description="FtsX extracellular" evidence="15">
    <location>
        <begin position="64"/>
        <end position="154"/>
    </location>
</feature>
<dbReference type="RefSeq" id="WP_034292989.1">
    <property type="nucleotide sequence ID" value="NZ_CP091519.2"/>
</dbReference>
<dbReference type="InterPro" id="IPR040690">
    <property type="entry name" value="FtsX_ECD"/>
</dbReference>
<dbReference type="Pfam" id="PF18075">
    <property type="entry name" value="FtsX_ECD"/>
    <property type="match status" value="1"/>
</dbReference>
<feature type="transmembrane region" description="Helical" evidence="13">
    <location>
        <begin position="26"/>
        <end position="49"/>
    </location>
</feature>
<evidence type="ECO:0000256" key="7">
    <source>
        <dbReference type="ARBA" id="ARBA00022618"/>
    </source>
</evidence>
<protein>
    <recommendedName>
        <fullName evidence="4 12">Cell division protein FtsX</fullName>
    </recommendedName>
</protein>
<organism evidence="16 17">
    <name type="scientific">Alysiella crassa</name>
    <dbReference type="NCBI Taxonomy" id="153491"/>
    <lineage>
        <taxon>Bacteria</taxon>
        <taxon>Pseudomonadati</taxon>
        <taxon>Pseudomonadota</taxon>
        <taxon>Betaproteobacteria</taxon>
        <taxon>Neisseriales</taxon>
        <taxon>Neisseriaceae</taxon>
        <taxon>Alysiella</taxon>
    </lineage>
</organism>
<feature type="domain" description="ABC3 transporter permease C-terminal" evidence="14">
    <location>
        <begin position="179"/>
        <end position="294"/>
    </location>
</feature>
<keyword evidence="5 12" id="KW-1003">Cell membrane</keyword>
<dbReference type="InterPro" id="IPR003838">
    <property type="entry name" value="ABC3_permease_C"/>
</dbReference>
<accession>A0A376BLL6</accession>
<dbReference type="Gene3D" id="3.30.70.3040">
    <property type="match status" value="1"/>
</dbReference>
<gene>
    <name evidence="16" type="primary">ftsX</name>
    <name evidence="16" type="ORF">NCTC10283_00671</name>
</gene>
<keyword evidence="10 12" id="KW-0472">Membrane</keyword>
<comment type="subunit">
    <text evidence="3">Forms a membrane-associated complex with FtsE.</text>
</comment>
<evidence type="ECO:0000256" key="4">
    <source>
        <dbReference type="ARBA" id="ARBA00021907"/>
    </source>
</evidence>
<sequence>MSISHYVSLHTESAKRAAGYFFRQPIATLLILAMLAIAMTLPLTLYLGVQSSQTVLSKLSETPKITVYLETNSTETDVDTLKKMFSEDKRVKQAQFVSKDDGLEEMKAALDSQDIVSMLDENPLPDSFIITPASSTPDTIAALKTDVEQFPMVASSQMDSEWMKTLYQVNELVQKVFWFLAITLSLAFVLVAHNTIRLQILTHKEEIEITKLLGAPSSFVRRPFLYQAAWQSLLSAAISLGLATWVMKTSQPLVTQIFEPYGIHLTWRSFTPQEMAIVLAGVCALGILGSWLASTQHLFSFKAKKN</sequence>
<evidence type="ECO:0000256" key="5">
    <source>
        <dbReference type="ARBA" id="ARBA00022475"/>
    </source>
</evidence>
<keyword evidence="17" id="KW-1185">Reference proteome</keyword>
<evidence type="ECO:0000256" key="12">
    <source>
        <dbReference type="PIRNR" id="PIRNR003097"/>
    </source>
</evidence>
<dbReference type="PANTHER" id="PTHR47755:SF1">
    <property type="entry name" value="CELL DIVISION PROTEIN FTSX"/>
    <property type="match status" value="1"/>
</dbReference>
<evidence type="ECO:0000259" key="15">
    <source>
        <dbReference type="Pfam" id="PF18075"/>
    </source>
</evidence>
<dbReference type="NCBIfam" id="TIGR00439">
    <property type="entry name" value="FtsX_Gneg"/>
    <property type="match status" value="1"/>
</dbReference>
<dbReference type="GO" id="GO:0051301">
    <property type="term" value="P:cell division"/>
    <property type="evidence" value="ECO:0007669"/>
    <property type="project" value="UniProtKB-KW"/>
</dbReference>
<dbReference type="AlphaFoldDB" id="A0A376BLL6"/>
<evidence type="ECO:0000313" key="17">
    <source>
        <dbReference type="Proteomes" id="UP000254209"/>
    </source>
</evidence>
<keyword evidence="9 13" id="KW-1133">Transmembrane helix</keyword>
<evidence type="ECO:0000313" key="16">
    <source>
        <dbReference type="EMBL" id="SSY70570.1"/>
    </source>
</evidence>
<name>A0A376BLL6_9NEIS</name>
<evidence type="ECO:0000256" key="9">
    <source>
        <dbReference type="ARBA" id="ARBA00022989"/>
    </source>
</evidence>
<evidence type="ECO:0000256" key="6">
    <source>
        <dbReference type="ARBA" id="ARBA00022519"/>
    </source>
</evidence>
<proteinExistence type="inferred from homology"/>
<keyword evidence="8 13" id="KW-0812">Transmembrane</keyword>
<evidence type="ECO:0000256" key="3">
    <source>
        <dbReference type="ARBA" id="ARBA00011160"/>
    </source>
</evidence>
<evidence type="ECO:0000256" key="11">
    <source>
        <dbReference type="ARBA" id="ARBA00023306"/>
    </source>
</evidence>
<evidence type="ECO:0000256" key="2">
    <source>
        <dbReference type="ARBA" id="ARBA00007379"/>
    </source>
</evidence>
<dbReference type="InterPro" id="IPR004513">
    <property type="entry name" value="FtsX"/>
</dbReference>
<dbReference type="EMBL" id="UFSO01000002">
    <property type="protein sequence ID" value="SSY70570.1"/>
    <property type="molecule type" value="Genomic_DNA"/>
</dbReference>
<feature type="transmembrane region" description="Helical" evidence="13">
    <location>
        <begin position="228"/>
        <end position="247"/>
    </location>
</feature>
<comment type="function">
    <text evidence="12">Part of the ABC transporter FtsEX involved in cellular division.</text>
</comment>
<evidence type="ECO:0000259" key="14">
    <source>
        <dbReference type="Pfam" id="PF02687"/>
    </source>
</evidence>
<dbReference type="GO" id="GO:0005886">
    <property type="term" value="C:plasma membrane"/>
    <property type="evidence" value="ECO:0007669"/>
    <property type="project" value="UniProtKB-SubCell"/>
</dbReference>
<comment type="similarity">
    <text evidence="2 12">Belongs to the ABC-4 integral membrane protein family. FtsX subfamily.</text>
</comment>
<dbReference type="GO" id="GO:0032153">
    <property type="term" value="C:cell division site"/>
    <property type="evidence" value="ECO:0007669"/>
    <property type="project" value="TreeGrafter"/>
</dbReference>
<dbReference type="PANTHER" id="PTHR47755">
    <property type="entry name" value="CELL DIVISION PROTEIN FTSX"/>
    <property type="match status" value="1"/>
</dbReference>
<dbReference type="InterPro" id="IPR047590">
    <property type="entry name" value="FtsX_proteobact-type"/>
</dbReference>
<dbReference type="PIRSF" id="PIRSF003097">
    <property type="entry name" value="FtsX"/>
    <property type="match status" value="1"/>
</dbReference>
<evidence type="ECO:0000256" key="1">
    <source>
        <dbReference type="ARBA" id="ARBA00004429"/>
    </source>
</evidence>
<keyword evidence="7 12" id="KW-0132">Cell division</keyword>
<reference evidence="16 17" key="1">
    <citation type="submission" date="2018-06" db="EMBL/GenBank/DDBJ databases">
        <authorList>
            <consortium name="Pathogen Informatics"/>
            <person name="Doyle S."/>
        </authorList>
    </citation>
    <scope>NUCLEOTIDE SEQUENCE [LARGE SCALE GENOMIC DNA]</scope>
    <source>
        <strain evidence="16 17">NCTC10283</strain>
    </source>
</reference>
<dbReference type="Pfam" id="PF02687">
    <property type="entry name" value="FtsX"/>
    <property type="match status" value="1"/>
</dbReference>
<keyword evidence="11 12" id="KW-0131">Cell cycle</keyword>
<feature type="transmembrane region" description="Helical" evidence="13">
    <location>
        <begin position="275"/>
        <end position="294"/>
    </location>
</feature>
<dbReference type="STRING" id="1120980.GCA_000745955_01384"/>
<evidence type="ECO:0000256" key="10">
    <source>
        <dbReference type="ARBA" id="ARBA00023136"/>
    </source>
</evidence>
<feature type="transmembrane region" description="Helical" evidence="13">
    <location>
        <begin position="176"/>
        <end position="196"/>
    </location>
</feature>
<evidence type="ECO:0000256" key="13">
    <source>
        <dbReference type="SAM" id="Phobius"/>
    </source>
</evidence>
<evidence type="ECO:0000256" key="8">
    <source>
        <dbReference type="ARBA" id="ARBA00022692"/>
    </source>
</evidence>
<dbReference type="Proteomes" id="UP000254209">
    <property type="component" value="Unassembled WGS sequence"/>
</dbReference>
<comment type="subcellular location">
    <subcellularLocation>
        <location evidence="1">Cell inner membrane</location>
        <topology evidence="1">Multi-pass membrane protein</topology>
    </subcellularLocation>
</comment>